<sequence length="81" mass="9397">MILGWHGERKRVVYEGEEIGLLYLVEPRVGPIRGYWRRPDGEVEALGEWATLEDAYHALAERFADLAWEVWGGEEPEEPPF</sequence>
<dbReference type="AlphaFoldDB" id="A0A430R9I7"/>
<name>A0A430R9I7_THESC</name>
<dbReference type="RefSeq" id="WP_126177964.1">
    <property type="nucleotide sequence ID" value="NZ_PELN01000157.1"/>
</dbReference>
<accession>A0A430R9I7</accession>
<proteinExistence type="predicted"/>
<evidence type="ECO:0000313" key="1">
    <source>
        <dbReference type="EMBL" id="RTH04046.1"/>
    </source>
</evidence>
<dbReference type="EMBL" id="PELR01000146">
    <property type="protein sequence ID" value="RTH04046.1"/>
    <property type="molecule type" value="Genomic_DNA"/>
</dbReference>
<dbReference type="Proteomes" id="UP000286910">
    <property type="component" value="Unassembled WGS sequence"/>
</dbReference>
<comment type="caution">
    <text evidence="1">The sequence shown here is derived from an EMBL/GenBank/DDBJ whole genome shotgun (WGS) entry which is preliminary data.</text>
</comment>
<reference evidence="1 2" key="1">
    <citation type="journal article" date="2019" name="Extremophiles">
        <title>Biogeography of thermophiles and predominance of Thermus scotoductus in domestic water heaters.</title>
        <authorList>
            <person name="Wilpiszeski R.L."/>
            <person name="Zhang Z."/>
            <person name="House C.H."/>
        </authorList>
    </citation>
    <scope>NUCLEOTIDE SEQUENCE [LARGE SCALE GENOMIC DNA]</scope>
    <source>
        <strain evidence="1 2">32_S32</strain>
    </source>
</reference>
<gene>
    <name evidence="1" type="ORF">CSW45_05955</name>
</gene>
<evidence type="ECO:0000313" key="2">
    <source>
        <dbReference type="Proteomes" id="UP000286910"/>
    </source>
</evidence>
<protein>
    <submittedName>
        <fullName evidence="1">Uncharacterized protein</fullName>
    </submittedName>
</protein>
<organism evidence="1 2">
    <name type="scientific">Thermus scotoductus</name>
    <dbReference type="NCBI Taxonomy" id="37636"/>
    <lineage>
        <taxon>Bacteria</taxon>
        <taxon>Thermotogati</taxon>
        <taxon>Deinococcota</taxon>
        <taxon>Deinococci</taxon>
        <taxon>Thermales</taxon>
        <taxon>Thermaceae</taxon>
        <taxon>Thermus</taxon>
    </lineage>
</organism>